<feature type="compositionally biased region" description="Gly residues" evidence="8">
    <location>
        <begin position="104"/>
        <end position="123"/>
    </location>
</feature>
<dbReference type="GO" id="GO:0005643">
    <property type="term" value="C:nuclear pore"/>
    <property type="evidence" value="ECO:0007669"/>
    <property type="project" value="UniProtKB-SubCell"/>
</dbReference>
<reference evidence="9 10" key="1">
    <citation type="journal article" date="2010" name="Proc. Natl. Acad. Sci. U.S.A.">
        <title>Insights into evolution of multicellular fungi from the assembled chromosomes of the mushroom Coprinopsis cinerea (Coprinus cinereus).</title>
        <authorList>
            <person name="Stajich J.E."/>
            <person name="Wilke S.K."/>
            <person name="Ahren D."/>
            <person name="Au C.H."/>
            <person name="Birren B.W."/>
            <person name="Borodovsky M."/>
            <person name="Burns C."/>
            <person name="Canback B."/>
            <person name="Casselton L.A."/>
            <person name="Cheng C.K."/>
            <person name="Deng J."/>
            <person name="Dietrich F.S."/>
            <person name="Fargo D.C."/>
            <person name="Farman M.L."/>
            <person name="Gathman A.C."/>
            <person name="Goldberg J."/>
            <person name="Guigo R."/>
            <person name="Hoegger P.J."/>
            <person name="Hooker J.B."/>
            <person name="Huggins A."/>
            <person name="James T.Y."/>
            <person name="Kamada T."/>
            <person name="Kilaru S."/>
            <person name="Kodira C."/>
            <person name="Kues U."/>
            <person name="Kupfer D."/>
            <person name="Kwan H.S."/>
            <person name="Lomsadze A."/>
            <person name="Li W."/>
            <person name="Lilly W.W."/>
            <person name="Ma L.J."/>
            <person name="Mackey A.J."/>
            <person name="Manning G."/>
            <person name="Martin F."/>
            <person name="Muraguchi H."/>
            <person name="Natvig D.O."/>
            <person name="Palmerini H."/>
            <person name="Ramesh M.A."/>
            <person name="Rehmeyer C.J."/>
            <person name="Roe B.A."/>
            <person name="Shenoy N."/>
            <person name="Stanke M."/>
            <person name="Ter-Hovhannisyan V."/>
            <person name="Tunlid A."/>
            <person name="Velagapudi R."/>
            <person name="Vision T.J."/>
            <person name="Zeng Q."/>
            <person name="Zolan M.E."/>
            <person name="Pukkila P.J."/>
        </authorList>
    </citation>
    <scope>NUCLEOTIDE SEQUENCE [LARGE SCALE GENOMIC DNA]</scope>
    <source>
        <strain evidence="10">Okayama-7 / 130 / ATCC MYA-4618 / FGSC 9003</strain>
    </source>
</reference>
<feature type="region of interest" description="Disordered" evidence="8">
    <location>
        <begin position="484"/>
        <end position="506"/>
    </location>
</feature>
<evidence type="ECO:0000256" key="2">
    <source>
        <dbReference type="ARBA" id="ARBA00022448"/>
    </source>
</evidence>
<evidence type="ECO:0008006" key="11">
    <source>
        <dbReference type="Google" id="ProtNLM"/>
    </source>
</evidence>
<protein>
    <recommendedName>
        <fullName evidence="11">Nucleoporin nup45</fullName>
    </recommendedName>
</protein>
<gene>
    <name evidence="9" type="ORF">CC1G_10941</name>
</gene>
<evidence type="ECO:0000256" key="3">
    <source>
        <dbReference type="ARBA" id="ARBA00022816"/>
    </source>
</evidence>
<dbReference type="GO" id="GO:0017056">
    <property type="term" value="F:structural constituent of nuclear pore"/>
    <property type="evidence" value="ECO:0007669"/>
    <property type="project" value="InterPro"/>
</dbReference>
<comment type="caution">
    <text evidence="9">The sequence shown here is derived from an EMBL/GenBank/DDBJ whole genome shotgun (WGS) entry which is preliminary data.</text>
</comment>
<evidence type="ECO:0000256" key="6">
    <source>
        <dbReference type="ARBA" id="ARBA00023132"/>
    </source>
</evidence>
<dbReference type="Pfam" id="PF13634">
    <property type="entry name" value="Nucleoporin_FG"/>
    <property type="match status" value="2"/>
</dbReference>
<dbReference type="PANTHER" id="PTHR13437">
    <property type="entry name" value="NUCLEOPORIN P58/P45 NUCLEOPORIN-LIKE PROTEIN 1"/>
    <property type="match status" value="1"/>
</dbReference>
<dbReference type="EMBL" id="AACS02000004">
    <property type="protein sequence ID" value="EAU85669.1"/>
    <property type="molecule type" value="Genomic_DNA"/>
</dbReference>
<evidence type="ECO:0000256" key="4">
    <source>
        <dbReference type="ARBA" id="ARBA00022927"/>
    </source>
</evidence>
<evidence type="ECO:0000256" key="1">
    <source>
        <dbReference type="ARBA" id="ARBA00004567"/>
    </source>
</evidence>
<dbReference type="OrthoDB" id="2538017at2759"/>
<evidence type="ECO:0000256" key="8">
    <source>
        <dbReference type="SAM" id="MobiDB-lite"/>
    </source>
</evidence>
<dbReference type="InterPro" id="IPR024882">
    <property type="entry name" value="NUP58/p45/49"/>
</dbReference>
<evidence type="ECO:0000313" key="10">
    <source>
        <dbReference type="Proteomes" id="UP000001861"/>
    </source>
</evidence>
<feature type="region of interest" description="Disordered" evidence="8">
    <location>
        <begin position="1"/>
        <end position="281"/>
    </location>
</feature>
<dbReference type="RefSeq" id="XP_001836160.1">
    <property type="nucleotide sequence ID" value="XM_001836108.2"/>
</dbReference>
<keyword evidence="2" id="KW-0813">Transport</keyword>
<dbReference type="eggNOG" id="KOG0845">
    <property type="taxonomic scope" value="Eukaryota"/>
</dbReference>
<dbReference type="Gene3D" id="6.10.140.1350">
    <property type="match status" value="1"/>
</dbReference>
<dbReference type="GO" id="GO:0008139">
    <property type="term" value="F:nuclear localization sequence binding"/>
    <property type="evidence" value="ECO:0007669"/>
    <property type="project" value="InterPro"/>
</dbReference>
<dbReference type="InParanoid" id="A8NT54"/>
<feature type="compositionally biased region" description="Low complexity" evidence="8">
    <location>
        <begin position="124"/>
        <end position="146"/>
    </location>
</feature>
<keyword evidence="6" id="KW-0906">Nuclear pore complex</keyword>
<dbReference type="OMA" id="RDNTDVF"/>
<evidence type="ECO:0000256" key="5">
    <source>
        <dbReference type="ARBA" id="ARBA00023010"/>
    </source>
</evidence>
<dbReference type="PANTHER" id="PTHR13437:SF2">
    <property type="entry name" value="NUCLEOPORIN P58_P45"/>
    <property type="match status" value="1"/>
</dbReference>
<dbReference type="STRING" id="240176.A8NT54"/>
<name>A8NT54_COPC7</name>
<proteinExistence type="predicted"/>
<feature type="compositionally biased region" description="Low complexity" evidence="8">
    <location>
        <begin position="63"/>
        <end position="103"/>
    </location>
</feature>
<evidence type="ECO:0000313" key="9">
    <source>
        <dbReference type="EMBL" id="EAU85669.1"/>
    </source>
</evidence>
<dbReference type="GO" id="GO:0015031">
    <property type="term" value="P:protein transport"/>
    <property type="evidence" value="ECO:0007669"/>
    <property type="project" value="UniProtKB-KW"/>
</dbReference>
<keyword evidence="10" id="KW-1185">Reference proteome</keyword>
<dbReference type="InterPro" id="IPR025574">
    <property type="entry name" value="Nucleoporin_FG_rpt"/>
</dbReference>
<keyword evidence="5" id="KW-0811">Translocation</keyword>
<keyword evidence="4" id="KW-0653">Protein transport</keyword>
<organism evidence="9 10">
    <name type="scientific">Coprinopsis cinerea (strain Okayama-7 / 130 / ATCC MYA-4618 / FGSC 9003)</name>
    <name type="common">Inky cap fungus</name>
    <name type="synonym">Hormographiella aspergillata</name>
    <dbReference type="NCBI Taxonomy" id="240176"/>
    <lineage>
        <taxon>Eukaryota</taxon>
        <taxon>Fungi</taxon>
        <taxon>Dikarya</taxon>
        <taxon>Basidiomycota</taxon>
        <taxon>Agaricomycotina</taxon>
        <taxon>Agaricomycetes</taxon>
        <taxon>Agaricomycetidae</taxon>
        <taxon>Agaricales</taxon>
        <taxon>Agaricineae</taxon>
        <taxon>Psathyrellaceae</taxon>
        <taxon>Coprinopsis</taxon>
    </lineage>
</organism>
<dbReference type="AlphaFoldDB" id="A8NT54"/>
<keyword evidence="3" id="KW-0509">mRNA transport</keyword>
<comment type="subcellular location">
    <subcellularLocation>
        <location evidence="1">Nucleus</location>
        <location evidence="1">Nuclear pore complex</location>
    </subcellularLocation>
</comment>
<dbReference type="GeneID" id="6012700"/>
<keyword evidence="7" id="KW-0539">Nucleus</keyword>
<dbReference type="Proteomes" id="UP000001861">
    <property type="component" value="Unassembled WGS sequence"/>
</dbReference>
<dbReference type="GO" id="GO:0051028">
    <property type="term" value="P:mRNA transport"/>
    <property type="evidence" value="ECO:0007669"/>
    <property type="project" value="UniProtKB-KW"/>
</dbReference>
<sequence length="506" mass="52518">MAFSGFGAKPAGSGLFGSFGQQQSTQPTGGLFGQPQQQQQQPQQSTGLFGQQQNTTSGGGLFGQQQQQPQQQQSGGLFGQSTTQQNQPSTGLFGQTQQQQPSTTGGGLFGNTGTQQTGGGLFGNTGTSGQQQQSGGLFGNTSTTSGQTGGGLFGNTSNTTTGQTGGGLFGNTSNTTTGQTGGGLFGNTSNTTTGGGLFGNTGTTTGQTGGGLFGNTSNTTGQTGGLFGNTSTTGQTGGGLFGNTNTQQQQSGGGLFGSTAPLQGQATQPAGGFGGFGLSKLPSQTQQFGASTAAQQGNAPLMTKSTKFNDLPENVRQTLEALDNHIQGRVQISKDLHQRKLGEEPTKGQASIKQLHKDLKGKVDQTIQDARVMASIIDAFRNPQSGNTALKDHANFPLEYFTRIADQMRERLVWYKTTIEQIERKLLSSSGQSQTPQGIVATLQAQHATFLALASKTAALDAEVQKIKVLYTQLWRAKTGSVRDPFNDTPKTSEKADFGMSTLSVR</sequence>
<dbReference type="VEuPathDB" id="FungiDB:CC1G_10941"/>
<accession>A8NT54</accession>
<feature type="compositionally biased region" description="Low complexity" evidence="8">
    <location>
        <begin position="12"/>
        <end position="53"/>
    </location>
</feature>
<dbReference type="KEGG" id="cci:CC1G_10941"/>
<evidence type="ECO:0000256" key="7">
    <source>
        <dbReference type="ARBA" id="ARBA00023242"/>
    </source>
</evidence>